<organism evidence="2 3">
    <name type="scientific">Marinomonas communis</name>
    <dbReference type="NCBI Taxonomy" id="28254"/>
    <lineage>
        <taxon>Bacteria</taxon>
        <taxon>Pseudomonadati</taxon>
        <taxon>Pseudomonadota</taxon>
        <taxon>Gammaproteobacteria</taxon>
        <taxon>Oceanospirillales</taxon>
        <taxon>Oceanospirillaceae</taxon>
        <taxon>Marinomonas</taxon>
    </lineage>
</organism>
<protein>
    <submittedName>
        <fullName evidence="2">Glycosyltransferase involved in cell wall biosynthesis</fullName>
    </submittedName>
</protein>
<sequence>MREKKKILVFDFNIVWEILSGYSMLNQVLYDDDNEYCFIFNRHCQLSKILDDKGYEVRVIEYGCASNALKSLLQYLCFLIRATFLVYRISPDVIHANNAMAARLSVPIAKLCGKKILVHIRNPSFPPRTYHFIKYADRFLAVSNFVKNSFNSKIKSKTDVVYDCHESKLVNLEKNSNQITVAMSSRLSIQKGISNFVDLATRIQDCLGDTEILFKHCGGVPAKQNDLGFDPSSAPITWLGYIDNVDEFWKEADIAIIPSVGPEAFGRVVIEAMANGAIPIASKCGGPEEIIDDGVSGFLFDINDTDKLYDLVFKILIDPELRKEISKNAIDMAKAKYSNRYYIENVNQSYIKVADVKNC</sequence>
<dbReference type="OrthoDB" id="5906768at2"/>
<dbReference type="AlphaFoldDB" id="A0A4R6X2I3"/>
<dbReference type="Gene3D" id="3.40.50.2000">
    <property type="entry name" value="Glycogen Phosphorylase B"/>
    <property type="match status" value="2"/>
</dbReference>
<dbReference type="Proteomes" id="UP000295729">
    <property type="component" value="Unassembled WGS sequence"/>
</dbReference>
<dbReference type="EMBL" id="SNZA01000003">
    <property type="protein sequence ID" value="TDR13076.1"/>
    <property type="molecule type" value="Genomic_DNA"/>
</dbReference>
<feature type="domain" description="Glycosyl transferase family 1" evidence="1">
    <location>
        <begin position="172"/>
        <end position="330"/>
    </location>
</feature>
<evidence type="ECO:0000313" key="2">
    <source>
        <dbReference type="EMBL" id="TDR13076.1"/>
    </source>
</evidence>
<gene>
    <name evidence="2" type="ORF">C8D85_1949</name>
</gene>
<proteinExistence type="predicted"/>
<dbReference type="InterPro" id="IPR001296">
    <property type="entry name" value="Glyco_trans_1"/>
</dbReference>
<dbReference type="PANTHER" id="PTHR12526">
    <property type="entry name" value="GLYCOSYLTRANSFERASE"/>
    <property type="match status" value="1"/>
</dbReference>
<accession>A0A4R6X2I3</accession>
<evidence type="ECO:0000259" key="1">
    <source>
        <dbReference type="Pfam" id="PF00534"/>
    </source>
</evidence>
<keyword evidence="2" id="KW-0808">Transferase</keyword>
<dbReference type="PANTHER" id="PTHR12526:SF630">
    <property type="entry name" value="GLYCOSYLTRANSFERASE"/>
    <property type="match status" value="1"/>
</dbReference>
<comment type="caution">
    <text evidence="2">The sequence shown here is derived from an EMBL/GenBank/DDBJ whole genome shotgun (WGS) entry which is preliminary data.</text>
</comment>
<dbReference type="GO" id="GO:1901135">
    <property type="term" value="P:carbohydrate derivative metabolic process"/>
    <property type="evidence" value="ECO:0007669"/>
    <property type="project" value="UniProtKB-ARBA"/>
</dbReference>
<dbReference type="SUPFAM" id="SSF53756">
    <property type="entry name" value="UDP-Glycosyltransferase/glycogen phosphorylase"/>
    <property type="match status" value="1"/>
</dbReference>
<dbReference type="CDD" id="cd03801">
    <property type="entry name" value="GT4_PimA-like"/>
    <property type="match status" value="1"/>
</dbReference>
<dbReference type="RefSeq" id="WP_133562121.1">
    <property type="nucleotide sequence ID" value="NZ_SNZA01000003.1"/>
</dbReference>
<dbReference type="GO" id="GO:0016757">
    <property type="term" value="F:glycosyltransferase activity"/>
    <property type="evidence" value="ECO:0007669"/>
    <property type="project" value="InterPro"/>
</dbReference>
<name>A0A4R6X2I3_9GAMM</name>
<keyword evidence="3" id="KW-1185">Reference proteome</keyword>
<evidence type="ECO:0000313" key="3">
    <source>
        <dbReference type="Proteomes" id="UP000295729"/>
    </source>
</evidence>
<reference evidence="2 3" key="1">
    <citation type="submission" date="2019-03" db="EMBL/GenBank/DDBJ databases">
        <title>Genomic Encyclopedia of Type Strains, Phase IV (KMG-IV): sequencing the most valuable type-strain genomes for metagenomic binning, comparative biology and taxonomic classification.</title>
        <authorList>
            <person name="Goeker M."/>
        </authorList>
    </citation>
    <scope>NUCLEOTIDE SEQUENCE [LARGE SCALE GENOMIC DNA]</scope>
    <source>
        <strain evidence="2 3">DSM 5604</strain>
    </source>
</reference>
<dbReference type="Pfam" id="PF00534">
    <property type="entry name" value="Glycos_transf_1"/>
    <property type="match status" value="1"/>
</dbReference>